<dbReference type="AlphaFoldDB" id="A0A1R4AC46"/>
<evidence type="ECO:0000256" key="2">
    <source>
        <dbReference type="ARBA" id="ARBA00009307"/>
    </source>
</evidence>
<dbReference type="GeneID" id="24425279"/>
<feature type="domain" description="RNA polymerase Rpb7-like N-terminal" evidence="6">
    <location>
        <begin position="10"/>
        <end position="61"/>
    </location>
</feature>
<name>A0A1R4AC46_BABMR</name>
<reference evidence="8 9" key="3">
    <citation type="journal article" date="2016" name="Sci. Rep.">
        <title>Genome-wide diversity and gene expression profiling of Babesia microti isolates identify polymorphic genes that mediate host-pathogen interactions.</title>
        <authorList>
            <person name="Silva J.C."/>
            <person name="Cornillot E."/>
            <person name="McCracken C."/>
            <person name="Usmani-Brown S."/>
            <person name="Dwivedi A."/>
            <person name="Ifeonu O.O."/>
            <person name="Crabtree J."/>
            <person name="Gotia H.T."/>
            <person name="Virji A.Z."/>
            <person name="Reynes C."/>
            <person name="Colinge J."/>
            <person name="Kumar V."/>
            <person name="Lawres L."/>
            <person name="Pazzi J.E."/>
            <person name="Pablo J.V."/>
            <person name="Hung C."/>
            <person name="Brancato J."/>
            <person name="Kumari P."/>
            <person name="Orvis J."/>
            <person name="Tretina K."/>
            <person name="Chibucos M."/>
            <person name="Ott S."/>
            <person name="Sadzewicz L."/>
            <person name="Sengamalay N."/>
            <person name="Shetty A.C."/>
            <person name="Su Q."/>
            <person name="Tallon L."/>
            <person name="Fraser C.M."/>
            <person name="Frutos R."/>
            <person name="Molina D.M."/>
            <person name="Krause P.J."/>
            <person name="Ben Mamoun C."/>
        </authorList>
    </citation>
    <scope>NUCLEOTIDE SEQUENCE [LARGE SCALE GENOMIC DNA]</scope>
    <source>
        <strain evidence="8 9">RI</strain>
    </source>
</reference>
<dbReference type="PANTHER" id="PTHR12709:SF1">
    <property type="entry name" value="DNA-DIRECTED RNA POLYMERASE III SUBUNIT RPC8"/>
    <property type="match status" value="1"/>
</dbReference>
<reference evidence="8 9" key="2">
    <citation type="journal article" date="2013" name="PLoS ONE">
        <title>Whole genome mapping and re-organization of the nuclear and mitochondrial genomes of Babesia microti isolates.</title>
        <authorList>
            <person name="Cornillot E."/>
            <person name="Dassouli A."/>
            <person name="Garg A."/>
            <person name="Pachikara N."/>
            <person name="Randazzo S."/>
            <person name="Depoix D."/>
            <person name="Carcy B."/>
            <person name="Delbecq S."/>
            <person name="Frutos R."/>
            <person name="Silva J.C."/>
            <person name="Sutton R."/>
            <person name="Krause P.J."/>
            <person name="Mamoun C.B."/>
        </authorList>
    </citation>
    <scope>NUCLEOTIDE SEQUENCE [LARGE SCALE GENOMIC DNA]</scope>
    <source>
        <strain evidence="8 9">RI</strain>
    </source>
</reference>
<evidence type="ECO:0000256" key="5">
    <source>
        <dbReference type="ARBA" id="ARBA00023242"/>
    </source>
</evidence>
<dbReference type="RefSeq" id="XP_021338694.1">
    <property type="nucleotide sequence ID" value="XM_021482142.1"/>
</dbReference>
<protein>
    <submittedName>
        <fullName evidence="8">DNA-directed RNA polymerase III subunit C25</fullName>
    </submittedName>
</protein>
<keyword evidence="5" id="KW-0539">Nucleus</keyword>
<dbReference type="Proteomes" id="UP000002899">
    <property type="component" value="Chromosome III"/>
</dbReference>
<sequence length="179" mass="20080">MMFRLVTYRDSVEIKPCEFEKDLNELFIKKLNSKYTDKIIDGLGLAICVSDIIRYGKGAILRTKGSAIYKIEFKIAVFSPYRQQIIKGVVCHSDNNGIKVSLGFFDDIIVVPMQMDKKNNFGNKSGLCTIENKSKLVYNVGSEINVKIVDIIYNSSASSTTSADEREIPPMVILASTDY</sequence>
<evidence type="ECO:0000313" key="9">
    <source>
        <dbReference type="Proteomes" id="UP000002899"/>
    </source>
</evidence>
<comment type="subcellular location">
    <subcellularLocation>
        <location evidence="1">Nucleus</location>
    </subcellularLocation>
</comment>
<dbReference type="Pfam" id="PF08292">
    <property type="entry name" value="RNA_pol_Rbc25"/>
    <property type="match status" value="1"/>
</dbReference>
<evidence type="ECO:0000256" key="4">
    <source>
        <dbReference type="ARBA" id="ARBA00023163"/>
    </source>
</evidence>
<dbReference type="InterPro" id="IPR045113">
    <property type="entry name" value="Rpb7-like"/>
</dbReference>
<keyword evidence="4" id="KW-0804">Transcription</keyword>
<evidence type="ECO:0000259" key="7">
    <source>
        <dbReference type="Pfam" id="PF08292"/>
    </source>
</evidence>
<dbReference type="InterPro" id="IPR012340">
    <property type="entry name" value="NA-bd_OB-fold"/>
</dbReference>
<dbReference type="OrthoDB" id="10256606at2759"/>
<keyword evidence="3 8" id="KW-0240">DNA-directed RNA polymerase</keyword>
<evidence type="ECO:0000259" key="6">
    <source>
        <dbReference type="Pfam" id="PF03876"/>
    </source>
</evidence>
<dbReference type="GO" id="GO:0005666">
    <property type="term" value="C:RNA polymerase III complex"/>
    <property type="evidence" value="ECO:0007669"/>
    <property type="project" value="TreeGrafter"/>
</dbReference>
<dbReference type="KEGG" id="bmic:BMR1_03g03180"/>
<gene>
    <name evidence="8" type="ORF">BMR1_03g03180</name>
</gene>
<dbReference type="InterPro" id="IPR036898">
    <property type="entry name" value="RNA_pol_Rpb7-like_N_sf"/>
</dbReference>
<dbReference type="EMBL" id="LN871598">
    <property type="protein sequence ID" value="SJK86550.1"/>
    <property type="molecule type" value="Genomic_DNA"/>
</dbReference>
<feature type="domain" description="RNA polymerase III subunit Rpc25" evidence="7">
    <location>
        <begin position="85"/>
        <end position="162"/>
    </location>
</feature>
<dbReference type="Pfam" id="PF03876">
    <property type="entry name" value="SHS2_Rpb7-N"/>
    <property type="match status" value="1"/>
</dbReference>
<keyword evidence="9" id="KW-1185">Reference proteome</keyword>
<dbReference type="Gene3D" id="2.40.50.140">
    <property type="entry name" value="Nucleic acid-binding proteins"/>
    <property type="match status" value="1"/>
</dbReference>
<evidence type="ECO:0000256" key="3">
    <source>
        <dbReference type="ARBA" id="ARBA00022478"/>
    </source>
</evidence>
<comment type="similarity">
    <text evidence="2">Belongs to the eukaryotic RPB7/RPC8 RNA polymerase subunit family.</text>
</comment>
<dbReference type="SUPFAM" id="SSF88798">
    <property type="entry name" value="N-terminal, heterodimerisation domain of RBP7 (RpoE)"/>
    <property type="match status" value="1"/>
</dbReference>
<evidence type="ECO:0000256" key="1">
    <source>
        <dbReference type="ARBA" id="ARBA00004123"/>
    </source>
</evidence>
<reference evidence="8 9" key="1">
    <citation type="journal article" date="2012" name="Nucleic Acids Res.">
        <title>Sequencing of the smallest Apicomplexan genome from the human pathogen Babesia microti.</title>
        <authorList>
            <person name="Cornillot E."/>
            <person name="Hadj-Kaddour K."/>
            <person name="Dassouli A."/>
            <person name="Noel B."/>
            <person name="Ranwez V."/>
            <person name="Vacherie B."/>
            <person name="Augagneur Y."/>
            <person name="Bres V."/>
            <person name="Duclos A."/>
            <person name="Randazzo S."/>
            <person name="Carcy B."/>
            <person name="Debierre-Grockiego F."/>
            <person name="Delbecq S."/>
            <person name="Moubri-Menage K."/>
            <person name="Shams-Eldin H."/>
            <person name="Usmani-Brown S."/>
            <person name="Bringaud F."/>
            <person name="Wincker P."/>
            <person name="Vivares C.P."/>
            <person name="Schwarz R.T."/>
            <person name="Schetters T.P."/>
            <person name="Krause P.J."/>
            <person name="Gorenflot A."/>
            <person name="Berry V."/>
            <person name="Barbe V."/>
            <person name="Ben Mamoun C."/>
        </authorList>
    </citation>
    <scope>NUCLEOTIDE SEQUENCE [LARGE SCALE GENOMIC DNA]</scope>
    <source>
        <strain evidence="8 9">RI</strain>
    </source>
</reference>
<dbReference type="VEuPathDB" id="PiroplasmaDB:BMR1_03g03180"/>
<dbReference type="Gene3D" id="3.30.1490.120">
    <property type="entry name" value="RNA polymerase Rpb7-like, N-terminal domain"/>
    <property type="match status" value="1"/>
</dbReference>
<dbReference type="InterPro" id="IPR005576">
    <property type="entry name" value="Rpb7-like_N"/>
</dbReference>
<proteinExistence type="inferred from homology"/>
<dbReference type="GO" id="GO:0006384">
    <property type="term" value="P:transcription initiation at RNA polymerase III promoter"/>
    <property type="evidence" value="ECO:0007669"/>
    <property type="project" value="TreeGrafter"/>
</dbReference>
<dbReference type="InterPro" id="IPR013238">
    <property type="entry name" value="RNA_pol_III_Rbc25"/>
</dbReference>
<dbReference type="PANTHER" id="PTHR12709">
    <property type="entry name" value="DNA-DIRECTED RNA POLYMERASE II, III"/>
    <property type="match status" value="1"/>
</dbReference>
<dbReference type="SUPFAM" id="SSF50249">
    <property type="entry name" value="Nucleic acid-binding proteins"/>
    <property type="match status" value="1"/>
</dbReference>
<accession>A0A1R4AC46</accession>
<evidence type="ECO:0000313" key="8">
    <source>
        <dbReference type="EMBL" id="SJK86550.1"/>
    </source>
</evidence>
<organism evidence="8 9">
    <name type="scientific">Babesia microti (strain RI)</name>
    <dbReference type="NCBI Taxonomy" id="1133968"/>
    <lineage>
        <taxon>Eukaryota</taxon>
        <taxon>Sar</taxon>
        <taxon>Alveolata</taxon>
        <taxon>Apicomplexa</taxon>
        <taxon>Aconoidasida</taxon>
        <taxon>Piroplasmida</taxon>
        <taxon>Babesiidae</taxon>
        <taxon>Babesia</taxon>
    </lineage>
</organism>